<accession>A0A1Y4SQ98</accession>
<dbReference type="EMBL" id="NFLJ01000047">
    <property type="protein sequence ID" value="OUQ32076.1"/>
    <property type="molecule type" value="Genomic_DNA"/>
</dbReference>
<comment type="caution">
    <text evidence="1">The sequence shown here is derived from an EMBL/GenBank/DDBJ whole genome shotgun (WGS) entry which is preliminary data.</text>
</comment>
<reference evidence="1 2" key="1">
    <citation type="journal article" date="2018" name="BMC Genomics">
        <title>Whole genome sequencing and function prediction of 133 gut anaerobes isolated from chicken caecum in pure cultures.</title>
        <authorList>
            <person name="Medvecky M."/>
            <person name="Cejkova D."/>
            <person name="Polansky O."/>
            <person name="Karasova D."/>
            <person name="Kubasova T."/>
            <person name="Cizek A."/>
            <person name="Rychlik I."/>
        </authorList>
    </citation>
    <scope>NUCLEOTIDE SEQUENCE [LARGE SCALE GENOMIC DNA]</scope>
    <source>
        <strain evidence="1 2">An13</strain>
    </source>
</reference>
<dbReference type="RefSeq" id="WP_087359890.1">
    <property type="nucleotide sequence ID" value="NZ_NFLJ01000047.1"/>
</dbReference>
<protein>
    <submittedName>
        <fullName evidence="1">Uncharacterized protein</fullName>
    </submittedName>
</protein>
<organism evidence="1 2">
    <name type="scientific">Massilimicrobiota timonensis</name>
    <dbReference type="NCBI Taxonomy" id="1776392"/>
    <lineage>
        <taxon>Bacteria</taxon>
        <taxon>Bacillati</taxon>
        <taxon>Bacillota</taxon>
        <taxon>Erysipelotrichia</taxon>
        <taxon>Erysipelotrichales</taxon>
        <taxon>Erysipelotrichaceae</taxon>
        <taxon>Massilimicrobiota</taxon>
    </lineage>
</organism>
<proteinExistence type="predicted"/>
<gene>
    <name evidence="1" type="ORF">B5E75_12755</name>
</gene>
<name>A0A1Y4SQ98_9FIRM</name>
<dbReference type="Proteomes" id="UP000195305">
    <property type="component" value="Unassembled WGS sequence"/>
</dbReference>
<dbReference type="OrthoDB" id="8455162at2"/>
<sequence length="85" mass="9652">MKPVETRTTNCVYTHEGCNDLPATRFESNVGNGIEVCFEISDKELEEIKKTKKVYLDILSLNIPPICLNSFSSLVDWSGKNEHFN</sequence>
<evidence type="ECO:0000313" key="1">
    <source>
        <dbReference type="EMBL" id="OUQ32076.1"/>
    </source>
</evidence>
<keyword evidence="2" id="KW-1185">Reference proteome</keyword>
<evidence type="ECO:0000313" key="2">
    <source>
        <dbReference type="Proteomes" id="UP000195305"/>
    </source>
</evidence>
<dbReference type="AlphaFoldDB" id="A0A1Y4SQ98"/>